<dbReference type="Gene3D" id="3.20.20.140">
    <property type="entry name" value="Metal-dependent hydrolases"/>
    <property type="match status" value="1"/>
</dbReference>
<dbReference type="PANTHER" id="PTHR10443:SF12">
    <property type="entry name" value="DIPEPTIDASE"/>
    <property type="match status" value="1"/>
</dbReference>
<dbReference type="Pfam" id="PF01244">
    <property type="entry name" value="Peptidase_M19"/>
    <property type="match status" value="1"/>
</dbReference>
<gene>
    <name evidence="1" type="ORF">GCM10023220_20490</name>
</gene>
<organism evidence="1 2">
    <name type="scientific">Streptomyces ziwulingensis</name>
    <dbReference type="NCBI Taxonomy" id="1045501"/>
    <lineage>
        <taxon>Bacteria</taxon>
        <taxon>Bacillati</taxon>
        <taxon>Actinomycetota</taxon>
        <taxon>Actinomycetes</taxon>
        <taxon>Kitasatosporales</taxon>
        <taxon>Streptomycetaceae</taxon>
        <taxon>Streptomyces</taxon>
    </lineage>
</organism>
<comment type="caution">
    <text evidence="1">The sequence shown here is derived from an EMBL/GenBank/DDBJ whole genome shotgun (WGS) entry which is preliminary data.</text>
</comment>
<evidence type="ECO:0000313" key="1">
    <source>
        <dbReference type="EMBL" id="GAA4794189.1"/>
    </source>
</evidence>
<dbReference type="InterPro" id="IPR032466">
    <property type="entry name" value="Metal_Hydrolase"/>
</dbReference>
<dbReference type="PANTHER" id="PTHR10443">
    <property type="entry name" value="MICROSOMAL DIPEPTIDASE"/>
    <property type="match status" value="1"/>
</dbReference>
<sequence>MAVAARPPRRWASFFRDRWLPQLRAGGVRLQVLPVFVDDEYRPEGALRQTLRMIECAHPLAEGNADAEMERLVDHILHLVRVIGSDHVGLGPDFIKEVDQDLVRSCCEDEGDALELALPGLDGPSGLPLLTRALVGRGVAENTVLKVLGGNVLGLLRTELGRPA</sequence>
<protein>
    <recommendedName>
        <fullName evidence="3">Membrane dipeptidase</fullName>
    </recommendedName>
</protein>
<evidence type="ECO:0000313" key="2">
    <source>
        <dbReference type="Proteomes" id="UP001501265"/>
    </source>
</evidence>
<dbReference type="InterPro" id="IPR008257">
    <property type="entry name" value="Pept_M19"/>
</dbReference>
<dbReference type="EMBL" id="BAABIG010000020">
    <property type="protein sequence ID" value="GAA4794189.1"/>
    <property type="molecule type" value="Genomic_DNA"/>
</dbReference>
<proteinExistence type="predicted"/>
<reference evidence="2" key="1">
    <citation type="journal article" date="2019" name="Int. J. Syst. Evol. Microbiol.">
        <title>The Global Catalogue of Microorganisms (GCM) 10K type strain sequencing project: providing services to taxonomists for standard genome sequencing and annotation.</title>
        <authorList>
            <consortium name="The Broad Institute Genomics Platform"/>
            <consortium name="The Broad Institute Genome Sequencing Center for Infectious Disease"/>
            <person name="Wu L."/>
            <person name="Ma J."/>
        </authorList>
    </citation>
    <scope>NUCLEOTIDE SEQUENCE [LARGE SCALE GENOMIC DNA]</scope>
    <source>
        <strain evidence="2">JCM 18081</strain>
    </source>
</reference>
<accession>A0ABP9BEB8</accession>
<evidence type="ECO:0008006" key="3">
    <source>
        <dbReference type="Google" id="ProtNLM"/>
    </source>
</evidence>
<name>A0ABP9BEB8_9ACTN</name>
<keyword evidence="2" id="KW-1185">Reference proteome</keyword>
<dbReference type="PROSITE" id="PS51365">
    <property type="entry name" value="RENAL_DIPEPTIDASE_2"/>
    <property type="match status" value="1"/>
</dbReference>
<dbReference type="SUPFAM" id="SSF51556">
    <property type="entry name" value="Metallo-dependent hydrolases"/>
    <property type="match status" value="1"/>
</dbReference>
<dbReference type="Proteomes" id="UP001501265">
    <property type="component" value="Unassembled WGS sequence"/>
</dbReference>